<keyword evidence="5" id="KW-0418">Kinase</keyword>
<dbReference type="SMART" id="SM00091">
    <property type="entry name" value="PAS"/>
    <property type="match status" value="2"/>
</dbReference>
<feature type="domain" description="Response regulatory" evidence="8">
    <location>
        <begin position="883"/>
        <end position="994"/>
    </location>
</feature>
<dbReference type="CDD" id="cd00130">
    <property type="entry name" value="PAS"/>
    <property type="match status" value="1"/>
</dbReference>
<protein>
    <recommendedName>
        <fullName evidence="2">histidine kinase</fullName>
        <ecNumber evidence="2">2.7.13.3</ecNumber>
    </recommendedName>
</protein>
<dbReference type="SMART" id="SM00387">
    <property type="entry name" value="HATPase_c"/>
    <property type="match status" value="1"/>
</dbReference>
<dbReference type="SMART" id="SM00388">
    <property type="entry name" value="HisKA"/>
    <property type="match status" value="1"/>
</dbReference>
<dbReference type="InterPro" id="IPR035965">
    <property type="entry name" value="PAS-like_dom_sf"/>
</dbReference>
<dbReference type="InterPro" id="IPR011006">
    <property type="entry name" value="CheY-like_superfamily"/>
</dbReference>
<dbReference type="InterPro" id="IPR000014">
    <property type="entry name" value="PAS"/>
</dbReference>
<dbReference type="RefSeq" id="WP_126188986.1">
    <property type="nucleotide sequence ID" value="NZ_RWYU02000002.1"/>
</dbReference>
<evidence type="ECO:0000256" key="3">
    <source>
        <dbReference type="ARBA" id="ARBA00022553"/>
    </source>
</evidence>
<dbReference type="InterPro" id="IPR005467">
    <property type="entry name" value="His_kinase_dom"/>
</dbReference>
<evidence type="ECO:0000256" key="2">
    <source>
        <dbReference type="ARBA" id="ARBA00012438"/>
    </source>
</evidence>
<dbReference type="CDD" id="cd00082">
    <property type="entry name" value="HisKA"/>
    <property type="match status" value="1"/>
</dbReference>
<dbReference type="SUPFAM" id="SSF55781">
    <property type="entry name" value="GAF domain-like"/>
    <property type="match status" value="1"/>
</dbReference>
<evidence type="ECO:0000256" key="5">
    <source>
        <dbReference type="ARBA" id="ARBA00022777"/>
    </source>
</evidence>
<dbReference type="PRINTS" id="PR00344">
    <property type="entry name" value="BCTRLSENSOR"/>
</dbReference>
<feature type="modified residue" description="4-aspartylphosphate" evidence="6">
    <location>
        <position position="932"/>
    </location>
</feature>
<dbReference type="InterPro" id="IPR036890">
    <property type="entry name" value="HATPase_C_sf"/>
</dbReference>
<evidence type="ECO:0000259" key="8">
    <source>
        <dbReference type="PROSITE" id="PS50110"/>
    </source>
</evidence>
<dbReference type="InterPro" id="IPR001789">
    <property type="entry name" value="Sig_transdc_resp-reg_receiver"/>
</dbReference>
<evidence type="ECO:0000259" key="9">
    <source>
        <dbReference type="PROSITE" id="PS50113"/>
    </source>
</evidence>
<dbReference type="GO" id="GO:0000155">
    <property type="term" value="F:phosphorelay sensor kinase activity"/>
    <property type="evidence" value="ECO:0007669"/>
    <property type="project" value="InterPro"/>
</dbReference>
<proteinExistence type="predicted"/>
<dbReference type="AlphaFoldDB" id="A0A482UJ40"/>
<dbReference type="PROSITE" id="PS50113">
    <property type="entry name" value="PAC"/>
    <property type="match status" value="2"/>
</dbReference>
<dbReference type="Pfam" id="PF01590">
    <property type="entry name" value="GAF"/>
    <property type="match status" value="1"/>
</dbReference>
<evidence type="ECO:0000256" key="4">
    <source>
        <dbReference type="ARBA" id="ARBA00022679"/>
    </source>
</evidence>
<dbReference type="SMART" id="SM00448">
    <property type="entry name" value="REC"/>
    <property type="match status" value="1"/>
</dbReference>
<dbReference type="InterPro" id="IPR036097">
    <property type="entry name" value="HisK_dim/P_sf"/>
</dbReference>
<dbReference type="OrthoDB" id="6973808at2"/>
<feature type="domain" description="PAC" evidence="9">
    <location>
        <begin position="573"/>
        <end position="624"/>
    </location>
</feature>
<dbReference type="PROSITE" id="PS50110">
    <property type="entry name" value="RESPONSE_REGULATORY"/>
    <property type="match status" value="1"/>
</dbReference>
<dbReference type="Gene3D" id="3.30.450.40">
    <property type="match status" value="1"/>
</dbReference>
<dbReference type="SUPFAM" id="SSF47384">
    <property type="entry name" value="Homodimeric domain of signal transducing histidine kinase"/>
    <property type="match status" value="1"/>
</dbReference>
<dbReference type="InterPro" id="IPR003594">
    <property type="entry name" value="HATPase_dom"/>
</dbReference>
<dbReference type="Gene3D" id="3.40.50.2300">
    <property type="match status" value="1"/>
</dbReference>
<dbReference type="EMBL" id="RWYU02000002">
    <property type="protein sequence ID" value="RYJ63510.1"/>
    <property type="molecule type" value="Genomic_DNA"/>
</dbReference>
<evidence type="ECO:0000313" key="11">
    <source>
        <dbReference type="Proteomes" id="UP000282800"/>
    </source>
</evidence>
<dbReference type="EC" id="2.7.13.3" evidence="2"/>
<keyword evidence="3 6" id="KW-0597">Phosphoprotein</keyword>
<dbReference type="PROSITE" id="PS50109">
    <property type="entry name" value="HIS_KIN"/>
    <property type="match status" value="1"/>
</dbReference>
<dbReference type="InterPro" id="IPR003661">
    <property type="entry name" value="HisK_dim/P_dom"/>
</dbReference>
<dbReference type="Pfam" id="PF00072">
    <property type="entry name" value="Response_reg"/>
    <property type="match status" value="1"/>
</dbReference>
<dbReference type="SUPFAM" id="SSF55785">
    <property type="entry name" value="PYP-like sensor domain (PAS domain)"/>
    <property type="match status" value="3"/>
</dbReference>
<dbReference type="Gene3D" id="1.10.287.130">
    <property type="match status" value="1"/>
</dbReference>
<dbReference type="SMART" id="SM00065">
    <property type="entry name" value="GAF"/>
    <property type="match status" value="1"/>
</dbReference>
<keyword evidence="4" id="KW-0808">Transferase</keyword>
<dbReference type="SUPFAM" id="SSF55874">
    <property type="entry name" value="ATPase domain of HSP90 chaperone/DNA topoisomerase II/histidine kinase"/>
    <property type="match status" value="1"/>
</dbReference>
<dbReference type="InterPro" id="IPR003018">
    <property type="entry name" value="GAF"/>
</dbReference>
<evidence type="ECO:0000259" key="7">
    <source>
        <dbReference type="PROSITE" id="PS50109"/>
    </source>
</evidence>
<dbReference type="InterPro" id="IPR013656">
    <property type="entry name" value="PAS_4"/>
</dbReference>
<comment type="catalytic activity">
    <reaction evidence="1">
        <text>ATP + protein L-histidine = ADP + protein N-phospho-L-histidine.</text>
        <dbReference type="EC" id="2.7.13.3"/>
    </reaction>
</comment>
<accession>A0A482UJ40</accession>
<dbReference type="Pfam" id="PF08448">
    <property type="entry name" value="PAS_4"/>
    <property type="match status" value="2"/>
</dbReference>
<organism evidence="10 11">
    <name type="scientific">Pseudomonas songnenensis</name>
    <dbReference type="NCBI Taxonomy" id="1176259"/>
    <lineage>
        <taxon>Bacteria</taxon>
        <taxon>Pseudomonadati</taxon>
        <taxon>Pseudomonadota</taxon>
        <taxon>Gammaproteobacteria</taxon>
        <taxon>Pseudomonadales</taxon>
        <taxon>Pseudomonadaceae</taxon>
        <taxon>Pseudomonas</taxon>
    </lineage>
</organism>
<feature type="domain" description="Histidine kinase" evidence="7">
    <location>
        <begin position="637"/>
        <end position="856"/>
    </location>
</feature>
<dbReference type="Pfam" id="PF00512">
    <property type="entry name" value="HisKA"/>
    <property type="match status" value="1"/>
</dbReference>
<evidence type="ECO:0000256" key="1">
    <source>
        <dbReference type="ARBA" id="ARBA00000085"/>
    </source>
</evidence>
<dbReference type="SUPFAM" id="SSF52172">
    <property type="entry name" value="CheY-like"/>
    <property type="match status" value="1"/>
</dbReference>
<reference evidence="10 11" key="1">
    <citation type="submission" date="2019-01" db="EMBL/GenBank/DDBJ databases">
        <title>High-quality draft genome of. Pseudomonas songnenensis str. L103, a full-fledged denitrifier isolated from 100 meters deep aquifer in a heavily nitrogen fertilized agricultural area.</title>
        <authorList>
            <person name="Liu M."/>
            <person name="Liu B."/>
        </authorList>
    </citation>
    <scope>NUCLEOTIDE SEQUENCE [LARGE SCALE GENOMIC DNA]</scope>
    <source>
        <strain evidence="10 11">L103</strain>
    </source>
</reference>
<name>A0A482UJ40_9PSED</name>
<dbReference type="Pfam" id="PF02518">
    <property type="entry name" value="HATPase_c"/>
    <property type="match status" value="1"/>
</dbReference>
<dbReference type="PANTHER" id="PTHR43065">
    <property type="entry name" value="SENSOR HISTIDINE KINASE"/>
    <property type="match status" value="1"/>
</dbReference>
<gene>
    <name evidence="10" type="ORF">EJA06_006095</name>
</gene>
<dbReference type="InterPro" id="IPR029016">
    <property type="entry name" value="GAF-like_dom_sf"/>
</dbReference>
<dbReference type="InterPro" id="IPR004358">
    <property type="entry name" value="Sig_transdc_His_kin-like_C"/>
</dbReference>
<dbReference type="PANTHER" id="PTHR43065:SF49">
    <property type="entry name" value="HISTIDINE KINASE"/>
    <property type="match status" value="1"/>
</dbReference>
<evidence type="ECO:0000256" key="6">
    <source>
        <dbReference type="PROSITE-ProRule" id="PRU00169"/>
    </source>
</evidence>
<dbReference type="NCBIfam" id="TIGR00229">
    <property type="entry name" value="sensory_box"/>
    <property type="match status" value="2"/>
</dbReference>
<dbReference type="Proteomes" id="UP000282800">
    <property type="component" value="Unassembled WGS sequence"/>
</dbReference>
<feature type="domain" description="PAC" evidence="9">
    <location>
        <begin position="120"/>
        <end position="173"/>
    </location>
</feature>
<evidence type="ECO:0000313" key="10">
    <source>
        <dbReference type="EMBL" id="RYJ63510.1"/>
    </source>
</evidence>
<dbReference type="Gene3D" id="3.30.450.20">
    <property type="entry name" value="PAS domain"/>
    <property type="match status" value="3"/>
</dbReference>
<dbReference type="InterPro" id="IPR000700">
    <property type="entry name" value="PAS-assoc_C"/>
</dbReference>
<dbReference type="Gene3D" id="3.30.565.10">
    <property type="entry name" value="Histidine kinase-like ATPase, C-terminal domain"/>
    <property type="match status" value="1"/>
</dbReference>
<sequence>MDPAANPSPDQSSQAFLPDGSELSALIRRFDWSSTPLGPLRDWPQSLKTVTAMLLLSPTPIVLLWGERGTMIYNDAYSGFAGSRHPQLLGSDVRLGWPEVADFNDHVMKVGLAGGTLSYKDQELVLYRNGRPERAWMNLDYSPVFDDQAQPAGVIALVVETTERVMAERELQGQQARLQEMFEQAPGMMAMLRGPEHVFEMANPAYCRLVGEREIIGKPVRDALPEVERQGFIEILDRVYRSGEAFVGSGIHIGLQRTRGAAEEDRVLDFVFQPVTDINGNVGGIFVEGQDVTERARADVALRENEQRLRFLDALSKETARSVDADAILATTTRMLGEHLGLSSCAYADMEPDQDSFTIRGDWAAPGCMSIVGHYRLAAFGSLAVQKLRAGEPFIVDDHLARLPAADAATFQQLDIAATICMPLVKEGRLTALMAIHSRVPRAWSACELALLTEVTDRSWAHIERVRSAAAVRQREQSFLEQLEAKVLERTAALARSEANIRAVLETSHLYMAMLAPDGAILYVNATALAGIGARFNELAYMPFWESPWFAATPGMPEVMREMTRRVAAGTTEHVTMTLNMPQGVRVFDFSMRPVPGEDGSIVALVPEALDISERVNAEQALQQLHKMEALGNLTGGIAHDFNNLLMAVLGSLDLLRRRMPADPALLRLVDNARAGAERGASLTARMLTFARKQELHKKPIDLAQLIAGMKELLLSSLGPTIQLQVELPARLARVRTDPNQLETALLNLAANARDAMSGVGRIRIAAEELTLAEEQNGLPAGRYVRLDLSDNGSGMDEATLKRAAEPFFTTKGVGKGTGLGLSMVHGLAEQSGGRLVLRSSPGAGTTAEIWLPALAAENAPASAPASTPAPDESPRRTTKPLTLLAVDDDELVLFSTAGILEAAGHRVLTARSAGEALDLLQVNQVDILVTDHAMPLMSGAQLAAVVRETRPQLPILLVSGYAELPSTAPALALHRLAKPFSQDELLDAIEQLC</sequence>
<comment type="caution">
    <text evidence="10">The sequence shown here is derived from an EMBL/GenBank/DDBJ whole genome shotgun (WGS) entry which is preliminary data.</text>
</comment>